<comment type="caution">
    <text evidence="2">The sequence shown here is derived from an EMBL/GenBank/DDBJ whole genome shotgun (WGS) entry which is preliminary data.</text>
</comment>
<keyword evidence="3" id="KW-1185">Reference proteome</keyword>
<evidence type="ECO:0000313" key="2">
    <source>
        <dbReference type="EMBL" id="KAK0725293.1"/>
    </source>
</evidence>
<organism evidence="2 3">
    <name type="scientific">Lasiosphaeris hirsuta</name>
    <dbReference type="NCBI Taxonomy" id="260670"/>
    <lineage>
        <taxon>Eukaryota</taxon>
        <taxon>Fungi</taxon>
        <taxon>Dikarya</taxon>
        <taxon>Ascomycota</taxon>
        <taxon>Pezizomycotina</taxon>
        <taxon>Sordariomycetes</taxon>
        <taxon>Sordariomycetidae</taxon>
        <taxon>Sordariales</taxon>
        <taxon>Lasiosphaeriaceae</taxon>
        <taxon>Lasiosphaeris</taxon>
    </lineage>
</organism>
<dbReference type="EMBL" id="JAUKUA010000002">
    <property type="protein sequence ID" value="KAK0725293.1"/>
    <property type="molecule type" value="Genomic_DNA"/>
</dbReference>
<dbReference type="AlphaFoldDB" id="A0AA40B0C1"/>
<gene>
    <name evidence="2" type="ORF">B0H67DRAFT_570157</name>
</gene>
<sequence length="201" mass="22581">MLRKRSAITRPLEERDAETESYETGHYEVGSSPRKYWRWATLLTKRAADNSVSHVTAIIVCAEVYTFECVVVCFGDAGQLVEDQHICGPLLTFAEDPSKQAPRRQLSSDPWPRNPRPTRYQHGGFLTERKPFPNGAEIVKVGLLRKGPKLVTMRLHFSDGSTVGKLDEAASYVPDAESKVLEINPKEESLGFMVLNCFRAI</sequence>
<dbReference type="Proteomes" id="UP001172102">
    <property type="component" value="Unassembled WGS sequence"/>
</dbReference>
<feature type="region of interest" description="Disordered" evidence="1">
    <location>
        <begin position="98"/>
        <end position="118"/>
    </location>
</feature>
<evidence type="ECO:0000313" key="3">
    <source>
        <dbReference type="Proteomes" id="UP001172102"/>
    </source>
</evidence>
<protein>
    <submittedName>
        <fullName evidence="2">Uncharacterized protein</fullName>
    </submittedName>
</protein>
<proteinExistence type="predicted"/>
<reference evidence="2" key="1">
    <citation type="submission" date="2023-06" db="EMBL/GenBank/DDBJ databases">
        <title>Genome-scale phylogeny and comparative genomics of the fungal order Sordariales.</title>
        <authorList>
            <consortium name="Lawrence Berkeley National Laboratory"/>
            <person name="Hensen N."/>
            <person name="Bonometti L."/>
            <person name="Westerberg I."/>
            <person name="Brannstrom I.O."/>
            <person name="Guillou S."/>
            <person name="Cros-Aarteil S."/>
            <person name="Calhoun S."/>
            <person name="Haridas S."/>
            <person name="Kuo A."/>
            <person name="Mondo S."/>
            <person name="Pangilinan J."/>
            <person name="Riley R."/>
            <person name="Labutti K."/>
            <person name="Andreopoulos B."/>
            <person name="Lipzen A."/>
            <person name="Chen C."/>
            <person name="Yanf M."/>
            <person name="Daum C."/>
            <person name="Ng V."/>
            <person name="Clum A."/>
            <person name="Steindorff A."/>
            <person name="Ohm R."/>
            <person name="Martin F."/>
            <person name="Silar P."/>
            <person name="Natvig D."/>
            <person name="Lalanne C."/>
            <person name="Gautier V."/>
            <person name="Ament-Velasquez S.L."/>
            <person name="Kruys A."/>
            <person name="Hutchinson M.I."/>
            <person name="Powell A.J."/>
            <person name="Barry K."/>
            <person name="Miller A.N."/>
            <person name="Grigoriev I.V."/>
            <person name="Debuchy R."/>
            <person name="Gladieux P."/>
            <person name="Thoren M.H."/>
            <person name="Johannesson H."/>
        </authorList>
    </citation>
    <scope>NUCLEOTIDE SEQUENCE</scope>
    <source>
        <strain evidence="2">SMH4607-1</strain>
    </source>
</reference>
<name>A0AA40B0C1_9PEZI</name>
<feature type="region of interest" description="Disordered" evidence="1">
    <location>
        <begin position="1"/>
        <end position="25"/>
    </location>
</feature>
<accession>A0AA40B0C1</accession>
<evidence type="ECO:0000256" key="1">
    <source>
        <dbReference type="SAM" id="MobiDB-lite"/>
    </source>
</evidence>